<comment type="caution">
    <text evidence="6">The sequence shown here is derived from an EMBL/GenBank/DDBJ whole genome shotgun (WGS) entry which is preliminary data.</text>
</comment>
<accession>A0A839IJ52</accession>
<feature type="modified residue" description="4-aspartylphosphate" evidence="3">
    <location>
        <position position="58"/>
    </location>
</feature>
<reference evidence="6 7" key="1">
    <citation type="submission" date="2020-08" db="EMBL/GenBank/DDBJ databases">
        <title>Oceanospirillum sp. nov. isolated from marine sediment.</title>
        <authorList>
            <person name="Ji X."/>
        </authorList>
    </citation>
    <scope>NUCLEOTIDE SEQUENCE [LARGE SCALE GENOMIC DNA]</scope>
    <source>
        <strain evidence="6 7">D5</strain>
    </source>
</reference>
<evidence type="ECO:0000256" key="3">
    <source>
        <dbReference type="PROSITE-ProRule" id="PRU00169"/>
    </source>
</evidence>
<evidence type="ECO:0000256" key="2">
    <source>
        <dbReference type="ARBA" id="ARBA00022777"/>
    </source>
</evidence>
<organism evidence="6 7">
    <name type="scientific">Oceanospirillum sediminis</name>
    <dbReference type="NCBI Taxonomy" id="2760088"/>
    <lineage>
        <taxon>Bacteria</taxon>
        <taxon>Pseudomonadati</taxon>
        <taxon>Pseudomonadota</taxon>
        <taxon>Gammaproteobacteria</taxon>
        <taxon>Oceanospirillales</taxon>
        <taxon>Oceanospirillaceae</taxon>
        <taxon>Oceanospirillum</taxon>
    </lineage>
</organism>
<feature type="domain" description="Response regulatory" evidence="4">
    <location>
        <begin position="6"/>
        <end position="128"/>
    </location>
</feature>
<dbReference type="Gene3D" id="3.40.50.2300">
    <property type="match status" value="1"/>
</dbReference>
<dbReference type="Gene3D" id="3.20.20.450">
    <property type="entry name" value="EAL domain"/>
    <property type="match status" value="1"/>
</dbReference>
<keyword evidence="2" id="KW-0418">Kinase</keyword>
<proteinExistence type="predicted"/>
<dbReference type="PANTHER" id="PTHR33121">
    <property type="entry name" value="CYCLIC DI-GMP PHOSPHODIESTERASE PDEF"/>
    <property type="match status" value="1"/>
</dbReference>
<dbReference type="Pfam" id="PF01590">
    <property type="entry name" value="GAF"/>
    <property type="match status" value="1"/>
</dbReference>
<evidence type="ECO:0000259" key="5">
    <source>
        <dbReference type="PROSITE" id="PS50883"/>
    </source>
</evidence>
<dbReference type="AlphaFoldDB" id="A0A839IJ52"/>
<dbReference type="SMART" id="SM00065">
    <property type="entry name" value="GAF"/>
    <property type="match status" value="1"/>
</dbReference>
<evidence type="ECO:0000259" key="4">
    <source>
        <dbReference type="PROSITE" id="PS50110"/>
    </source>
</evidence>
<dbReference type="SUPFAM" id="SSF141868">
    <property type="entry name" value="EAL domain-like"/>
    <property type="match status" value="1"/>
</dbReference>
<keyword evidence="1" id="KW-0808">Transferase</keyword>
<dbReference type="SUPFAM" id="SSF55781">
    <property type="entry name" value="GAF domain-like"/>
    <property type="match status" value="1"/>
</dbReference>
<dbReference type="PROSITE" id="PS50110">
    <property type="entry name" value="RESPONSE_REGULATORY"/>
    <property type="match status" value="1"/>
</dbReference>
<dbReference type="InterPro" id="IPR035919">
    <property type="entry name" value="EAL_sf"/>
</dbReference>
<name>A0A839IJ52_9GAMM</name>
<sequence length="579" mass="65790">MTEMKHVVIVDDDHFVLRTTSFQVKGIGCHQVQTFDNARDALALLAHSDHGVEAVILDLNMPDITGIDMIRCLADQQFPGHIILFSGEDLYTLEAVEKLAQARGLSVAARISKPVDSQQLRQVLLNIKQPAEAILSKPAITRTISKQRLQQAILHNELTPWLQPKIHLINQEVFGVEVLARWSAPDLGNIFPDEFIPLLERYDLIDEMTLSLTRQVIAFFREHHHSLEQIHIAINLSMKSLQQSSFFIALENVLAHYNESPGRFTFEVTESCLNRDMAEVLDVLSSLRLKRISLSIDDFGTGYSNLTQLKDLPFDELKLDKSFVSSVWDNSKSQIILHNSINLAKQLNMTVVAEGIETSQEMELVKQMGVDYAQGYYFARPMPMDRFPVWLEEWSELRYQLFSFVPVQPAFPPETPKRESYRLQVLRSLNILDTHKEEAFDRITRIAQRAFDVPVVLVSLVDSDRQWFKSKVGLDATQTSREISFCGHAIMSEETFLVEDALNDHRFSSNPLVTGEPGIRFYAGQPLSVRGGNVGTLCCIDFKPRAFTEQDKQLMADLAELVVQEMELRLQALSAADQY</sequence>
<dbReference type="InterPro" id="IPR050706">
    <property type="entry name" value="Cyclic-di-GMP_PDE-like"/>
</dbReference>
<keyword evidence="3" id="KW-0597">Phosphoprotein</keyword>
<protein>
    <submittedName>
        <fullName evidence="6">EAL domain-containing protein</fullName>
    </submittedName>
</protein>
<dbReference type="InterPro" id="IPR003018">
    <property type="entry name" value="GAF"/>
</dbReference>
<dbReference type="GO" id="GO:0016301">
    <property type="term" value="F:kinase activity"/>
    <property type="evidence" value="ECO:0007669"/>
    <property type="project" value="UniProtKB-KW"/>
</dbReference>
<dbReference type="SMART" id="SM00448">
    <property type="entry name" value="REC"/>
    <property type="match status" value="1"/>
</dbReference>
<dbReference type="InterPro" id="IPR029016">
    <property type="entry name" value="GAF-like_dom_sf"/>
</dbReference>
<dbReference type="SMART" id="SM00052">
    <property type="entry name" value="EAL"/>
    <property type="match status" value="1"/>
</dbReference>
<gene>
    <name evidence="6" type="ORF">H4O21_01910</name>
</gene>
<dbReference type="InterPro" id="IPR001633">
    <property type="entry name" value="EAL_dom"/>
</dbReference>
<dbReference type="GO" id="GO:0000160">
    <property type="term" value="P:phosphorelay signal transduction system"/>
    <property type="evidence" value="ECO:0007669"/>
    <property type="project" value="InterPro"/>
</dbReference>
<dbReference type="PANTHER" id="PTHR33121:SF79">
    <property type="entry name" value="CYCLIC DI-GMP PHOSPHODIESTERASE PDED-RELATED"/>
    <property type="match status" value="1"/>
</dbReference>
<dbReference type="GO" id="GO:0071111">
    <property type="term" value="F:cyclic-guanylate-specific phosphodiesterase activity"/>
    <property type="evidence" value="ECO:0007669"/>
    <property type="project" value="InterPro"/>
</dbReference>
<evidence type="ECO:0000313" key="7">
    <source>
        <dbReference type="Proteomes" id="UP000565262"/>
    </source>
</evidence>
<evidence type="ECO:0000256" key="1">
    <source>
        <dbReference type="ARBA" id="ARBA00022679"/>
    </source>
</evidence>
<dbReference type="Gene3D" id="3.30.450.40">
    <property type="match status" value="1"/>
</dbReference>
<dbReference type="CDD" id="cd01948">
    <property type="entry name" value="EAL"/>
    <property type="match status" value="1"/>
</dbReference>
<dbReference type="RefSeq" id="WP_182807158.1">
    <property type="nucleotide sequence ID" value="NZ_JACJFM010000002.1"/>
</dbReference>
<dbReference type="Proteomes" id="UP000565262">
    <property type="component" value="Unassembled WGS sequence"/>
</dbReference>
<dbReference type="InterPro" id="IPR011006">
    <property type="entry name" value="CheY-like_superfamily"/>
</dbReference>
<dbReference type="Pfam" id="PF00072">
    <property type="entry name" value="Response_reg"/>
    <property type="match status" value="1"/>
</dbReference>
<dbReference type="EMBL" id="JACJFM010000002">
    <property type="protein sequence ID" value="MBB1485373.1"/>
    <property type="molecule type" value="Genomic_DNA"/>
</dbReference>
<evidence type="ECO:0000313" key="6">
    <source>
        <dbReference type="EMBL" id="MBB1485373.1"/>
    </source>
</evidence>
<feature type="domain" description="EAL" evidence="5">
    <location>
        <begin position="142"/>
        <end position="395"/>
    </location>
</feature>
<dbReference type="InterPro" id="IPR001789">
    <property type="entry name" value="Sig_transdc_resp-reg_receiver"/>
</dbReference>
<keyword evidence="7" id="KW-1185">Reference proteome</keyword>
<dbReference type="SUPFAM" id="SSF52172">
    <property type="entry name" value="CheY-like"/>
    <property type="match status" value="1"/>
</dbReference>
<dbReference type="Pfam" id="PF00563">
    <property type="entry name" value="EAL"/>
    <property type="match status" value="1"/>
</dbReference>
<dbReference type="PROSITE" id="PS50883">
    <property type="entry name" value="EAL"/>
    <property type="match status" value="1"/>
</dbReference>